<reference evidence="2 3" key="1">
    <citation type="journal article" date="2015" name="Nature">
        <title>rRNA introns, odd ribosomes, and small enigmatic genomes across a large radiation of phyla.</title>
        <authorList>
            <person name="Brown C.T."/>
            <person name="Hug L.A."/>
            <person name="Thomas B.C."/>
            <person name="Sharon I."/>
            <person name="Castelle C.J."/>
            <person name="Singh A."/>
            <person name="Wilkins M.J."/>
            <person name="Williams K.H."/>
            <person name="Banfield J.F."/>
        </authorList>
    </citation>
    <scope>NUCLEOTIDE SEQUENCE [LARGE SCALE GENOMIC DNA]</scope>
</reference>
<evidence type="ECO:0000256" key="1">
    <source>
        <dbReference type="SAM" id="Phobius"/>
    </source>
</evidence>
<gene>
    <name evidence="2" type="ORF">UW55_C0005G0029</name>
</gene>
<accession>A0A0G1LUC8</accession>
<organism evidence="2 3">
    <name type="scientific">Candidatus Giovannonibacteria bacterium GW2011_GWA2_44_26</name>
    <dbReference type="NCBI Taxonomy" id="1618648"/>
    <lineage>
        <taxon>Bacteria</taxon>
        <taxon>Candidatus Giovannoniibacteriota</taxon>
    </lineage>
</organism>
<sequence length="258" mass="29937">MELADYYKKRRRRQFIGKAVIFGWGLLLIFFLVWGFFWIPYLRVANIKVEGYQDENSVKIALADYLSSRGKFFLPQNNFFLLNIGDVKRILKEKGFDLQDVSKQIPNTLLIRFISMPSLFIFCQDKSSCFYVNSSGVLGERAPRFSESPLLELAIAEQIFPKIGDQIFSEQQARFLGVFLDSLKNLNLALSKIEISGNKDIKIFTKEGWHILTSSDLDADRVSQDLQLLISQKIADNRSRLEYIDMRFPNKAFYKLKN</sequence>
<evidence type="ECO:0000313" key="3">
    <source>
        <dbReference type="Proteomes" id="UP000033945"/>
    </source>
</evidence>
<dbReference type="AlphaFoldDB" id="A0A0G1LUC8"/>
<evidence type="ECO:0000313" key="2">
    <source>
        <dbReference type="EMBL" id="KKT63314.1"/>
    </source>
</evidence>
<comment type="caution">
    <text evidence="2">The sequence shown here is derived from an EMBL/GenBank/DDBJ whole genome shotgun (WGS) entry which is preliminary data.</text>
</comment>
<keyword evidence="1" id="KW-0812">Transmembrane</keyword>
<name>A0A0G1LUC8_9BACT</name>
<keyword evidence="1" id="KW-0472">Membrane</keyword>
<keyword evidence="1" id="KW-1133">Transmembrane helix</keyword>
<protein>
    <recommendedName>
        <fullName evidence="4">POTRA domain-containing protein</fullName>
    </recommendedName>
</protein>
<evidence type="ECO:0008006" key="4">
    <source>
        <dbReference type="Google" id="ProtNLM"/>
    </source>
</evidence>
<dbReference type="EMBL" id="LCIT01000005">
    <property type="protein sequence ID" value="KKT63314.1"/>
    <property type="molecule type" value="Genomic_DNA"/>
</dbReference>
<dbReference type="Proteomes" id="UP000033945">
    <property type="component" value="Unassembled WGS sequence"/>
</dbReference>
<proteinExistence type="predicted"/>
<feature type="transmembrane region" description="Helical" evidence="1">
    <location>
        <begin position="21"/>
        <end position="41"/>
    </location>
</feature>